<evidence type="ECO:0000313" key="3">
    <source>
        <dbReference type="Proteomes" id="UP000255529"/>
    </source>
</evidence>
<protein>
    <submittedName>
        <fullName evidence="2">Uncharacterized phzA/B-like protein PA3332</fullName>
    </submittedName>
</protein>
<dbReference type="RefSeq" id="WP_012006381.1">
    <property type="nucleotide sequence ID" value="NZ_CAMISD010000001.1"/>
</dbReference>
<sequence>MKRLFSAALLGLMGAAASAQANDHIIEKQGLYYLQPGYSVNDVAEFYWRSLNGWSEKPANVAKYFTPQGVFELPYAPVEDFGFFATASKGRENMTRYFTGMSEYLGNLKYADWKGWKKVVTAEPGVYVFEYTSDGKIRQSGGDYNQQFIAIVTINEGQIASAREYWNPYVALRDFGLIRKTK</sequence>
<name>A0A379YAV2_9GAMM</name>
<dbReference type="SUPFAM" id="SSF54427">
    <property type="entry name" value="NTF2-like"/>
    <property type="match status" value="1"/>
</dbReference>
<dbReference type="Gene3D" id="3.10.450.50">
    <property type="match status" value="1"/>
</dbReference>
<dbReference type="InterPro" id="IPR032710">
    <property type="entry name" value="NTF2-like_dom_sf"/>
</dbReference>
<feature type="chain" id="PRO_5016829828" evidence="1">
    <location>
        <begin position="22"/>
        <end position="182"/>
    </location>
</feature>
<reference evidence="2 3" key="1">
    <citation type="submission" date="2018-06" db="EMBL/GenBank/DDBJ databases">
        <authorList>
            <consortium name="Pathogen Informatics"/>
            <person name="Doyle S."/>
        </authorList>
    </citation>
    <scope>NUCLEOTIDE SEQUENCE [LARGE SCALE GENOMIC DNA]</scope>
    <source>
        <strain evidence="2 3">NCTC11544</strain>
    </source>
</reference>
<gene>
    <name evidence="2" type="ORF">NCTC11544_00033</name>
</gene>
<dbReference type="EMBL" id="UGYN01000002">
    <property type="protein sequence ID" value="SUI42904.1"/>
    <property type="molecule type" value="Genomic_DNA"/>
</dbReference>
<evidence type="ECO:0000256" key="1">
    <source>
        <dbReference type="SAM" id="SignalP"/>
    </source>
</evidence>
<keyword evidence="1" id="KW-0732">Signal</keyword>
<accession>A0A379YAV2</accession>
<proteinExistence type="predicted"/>
<dbReference type="Proteomes" id="UP000255529">
    <property type="component" value="Unassembled WGS sequence"/>
</dbReference>
<dbReference type="AlphaFoldDB" id="A0A379YAV2"/>
<feature type="signal peptide" evidence="1">
    <location>
        <begin position="1"/>
        <end position="21"/>
    </location>
</feature>
<organism evidence="2 3">
    <name type="scientific">Serratia quinivorans</name>
    <dbReference type="NCBI Taxonomy" id="137545"/>
    <lineage>
        <taxon>Bacteria</taxon>
        <taxon>Pseudomonadati</taxon>
        <taxon>Pseudomonadota</taxon>
        <taxon>Gammaproteobacteria</taxon>
        <taxon>Enterobacterales</taxon>
        <taxon>Yersiniaceae</taxon>
        <taxon>Serratia</taxon>
    </lineage>
</organism>
<evidence type="ECO:0000313" key="2">
    <source>
        <dbReference type="EMBL" id="SUI42904.1"/>
    </source>
</evidence>